<feature type="compositionally biased region" description="Basic and acidic residues" evidence="5">
    <location>
        <begin position="91"/>
        <end position="102"/>
    </location>
</feature>
<protein>
    <submittedName>
        <fullName evidence="8">Tyrosine-type recombinase/integrase</fullName>
    </submittedName>
</protein>
<dbReference type="InterPro" id="IPR050090">
    <property type="entry name" value="Tyrosine_recombinase_XerCD"/>
</dbReference>
<dbReference type="Gene3D" id="1.10.443.10">
    <property type="entry name" value="Intergrase catalytic core"/>
    <property type="match status" value="1"/>
</dbReference>
<dbReference type="CDD" id="cd00397">
    <property type="entry name" value="DNA_BRE_C"/>
    <property type="match status" value="1"/>
</dbReference>
<dbReference type="PROSITE" id="PS51898">
    <property type="entry name" value="TYR_RECOMBINASE"/>
    <property type="match status" value="1"/>
</dbReference>
<dbReference type="AlphaFoldDB" id="A0A921LW40"/>
<evidence type="ECO:0000313" key="9">
    <source>
        <dbReference type="Proteomes" id="UP000786560"/>
    </source>
</evidence>
<gene>
    <name evidence="8" type="ORF">K8U73_08375</name>
</gene>
<organism evidence="8 9">
    <name type="scientific">Bifidobacterium pullorum subsp. gallinarum</name>
    <dbReference type="NCBI Taxonomy" id="78344"/>
    <lineage>
        <taxon>Bacteria</taxon>
        <taxon>Bacillati</taxon>
        <taxon>Actinomycetota</taxon>
        <taxon>Actinomycetes</taxon>
        <taxon>Bifidobacteriales</taxon>
        <taxon>Bifidobacteriaceae</taxon>
        <taxon>Bifidobacterium</taxon>
    </lineage>
</organism>
<dbReference type="SUPFAM" id="SSF56349">
    <property type="entry name" value="DNA breaking-rejoining enzymes"/>
    <property type="match status" value="1"/>
</dbReference>
<reference evidence="8" key="2">
    <citation type="submission" date="2021-09" db="EMBL/GenBank/DDBJ databases">
        <authorList>
            <person name="Gilroy R."/>
        </authorList>
    </citation>
    <scope>NUCLEOTIDE SEQUENCE</scope>
    <source>
        <strain evidence="8">ChiBcolR7-4860</strain>
    </source>
</reference>
<dbReference type="Pfam" id="PF00589">
    <property type="entry name" value="Phage_integrase"/>
    <property type="match status" value="1"/>
</dbReference>
<dbReference type="Proteomes" id="UP000786560">
    <property type="component" value="Unassembled WGS sequence"/>
</dbReference>
<dbReference type="PANTHER" id="PTHR30349">
    <property type="entry name" value="PHAGE INTEGRASE-RELATED"/>
    <property type="match status" value="1"/>
</dbReference>
<reference evidence="8" key="1">
    <citation type="journal article" date="2021" name="PeerJ">
        <title>Extensive microbial diversity within the chicken gut microbiome revealed by metagenomics and culture.</title>
        <authorList>
            <person name="Gilroy R."/>
            <person name="Ravi A."/>
            <person name="Getino M."/>
            <person name="Pursley I."/>
            <person name="Horton D.L."/>
            <person name="Alikhan N.F."/>
            <person name="Baker D."/>
            <person name="Gharbi K."/>
            <person name="Hall N."/>
            <person name="Watson M."/>
            <person name="Adriaenssens E.M."/>
            <person name="Foster-Nyarko E."/>
            <person name="Jarju S."/>
            <person name="Secka A."/>
            <person name="Antonio M."/>
            <person name="Oren A."/>
            <person name="Chaudhuri R.R."/>
            <person name="La Ragione R."/>
            <person name="Hildebrand F."/>
            <person name="Pallen M.J."/>
        </authorList>
    </citation>
    <scope>NUCLEOTIDE SEQUENCE</scope>
    <source>
        <strain evidence="8">ChiBcolR7-4860</strain>
    </source>
</reference>
<dbReference type="GO" id="GO:0003677">
    <property type="term" value="F:DNA binding"/>
    <property type="evidence" value="ECO:0007669"/>
    <property type="project" value="UniProtKB-UniRule"/>
</dbReference>
<dbReference type="GO" id="GO:0006310">
    <property type="term" value="P:DNA recombination"/>
    <property type="evidence" value="ECO:0007669"/>
    <property type="project" value="UniProtKB-KW"/>
</dbReference>
<dbReference type="InterPro" id="IPR002104">
    <property type="entry name" value="Integrase_catalytic"/>
</dbReference>
<evidence type="ECO:0000313" key="8">
    <source>
        <dbReference type="EMBL" id="HJG42378.1"/>
    </source>
</evidence>
<feature type="region of interest" description="Disordered" evidence="5">
    <location>
        <begin position="86"/>
        <end position="113"/>
    </location>
</feature>
<feature type="domain" description="Tyr recombinase" evidence="6">
    <location>
        <begin position="104"/>
        <end position="269"/>
    </location>
</feature>
<dbReference type="GO" id="GO:0015074">
    <property type="term" value="P:DNA integration"/>
    <property type="evidence" value="ECO:0007669"/>
    <property type="project" value="InterPro"/>
</dbReference>
<keyword evidence="3" id="KW-0233">DNA recombination</keyword>
<keyword evidence="2 4" id="KW-0238">DNA-binding</keyword>
<dbReference type="InterPro" id="IPR013762">
    <property type="entry name" value="Integrase-like_cat_sf"/>
</dbReference>
<name>A0A921LW40_9BIFI</name>
<comment type="caution">
    <text evidence="8">The sequence shown here is derived from an EMBL/GenBank/DDBJ whole genome shotgun (WGS) entry which is preliminary data.</text>
</comment>
<sequence length="275" mass="30818">MAAKRVAPPQWREDIDRWLEALKAAGYSDQTLRTRRYKMTQIAAGVGRSPLDVDGETLVSWMAAQDWKPESRKGYRNTASSFFKWMQKTGRRADDPSRDIPSVKRPKPHPHPCPDKVILAALGKATPSETVMLRLGAECGLRRGEIARVHSDDVMDDLLGRSLVVRGKGDKQRIVPLPDDLADEIQAARGYVFPGRWSGHVEEGYVSKHIARLLGKPWTAHSLRHRYATRTYAQTHDLLLVSQLLGHASVETTQVYVALPDDRMRAALDAVRLVG</sequence>
<dbReference type="PROSITE" id="PS51900">
    <property type="entry name" value="CB"/>
    <property type="match status" value="1"/>
</dbReference>
<evidence type="ECO:0000256" key="1">
    <source>
        <dbReference type="ARBA" id="ARBA00008857"/>
    </source>
</evidence>
<feature type="domain" description="Core-binding (CB)" evidence="7">
    <location>
        <begin position="9"/>
        <end position="87"/>
    </location>
</feature>
<accession>A0A921LW40</accession>
<evidence type="ECO:0000256" key="2">
    <source>
        <dbReference type="ARBA" id="ARBA00023125"/>
    </source>
</evidence>
<dbReference type="RefSeq" id="WP_278711699.1">
    <property type="nucleotide sequence ID" value="NZ_DYUX01000028.1"/>
</dbReference>
<dbReference type="Gene3D" id="1.10.150.130">
    <property type="match status" value="1"/>
</dbReference>
<dbReference type="InterPro" id="IPR010998">
    <property type="entry name" value="Integrase_recombinase_N"/>
</dbReference>
<dbReference type="EMBL" id="DYUX01000028">
    <property type="protein sequence ID" value="HJG42378.1"/>
    <property type="molecule type" value="Genomic_DNA"/>
</dbReference>
<evidence type="ECO:0000259" key="7">
    <source>
        <dbReference type="PROSITE" id="PS51900"/>
    </source>
</evidence>
<dbReference type="InterPro" id="IPR011010">
    <property type="entry name" value="DNA_brk_join_enz"/>
</dbReference>
<evidence type="ECO:0000256" key="3">
    <source>
        <dbReference type="ARBA" id="ARBA00023172"/>
    </source>
</evidence>
<proteinExistence type="inferred from homology"/>
<comment type="similarity">
    <text evidence="1">Belongs to the 'phage' integrase family.</text>
</comment>
<evidence type="ECO:0000259" key="6">
    <source>
        <dbReference type="PROSITE" id="PS51898"/>
    </source>
</evidence>
<evidence type="ECO:0000256" key="5">
    <source>
        <dbReference type="SAM" id="MobiDB-lite"/>
    </source>
</evidence>
<evidence type="ECO:0000256" key="4">
    <source>
        <dbReference type="PROSITE-ProRule" id="PRU01248"/>
    </source>
</evidence>
<dbReference type="InterPro" id="IPR044068">
    <property type="entry name" value="CB"/>
</dbReference>
<dbReference type="PANTHER" id="PTHR30349:SF64">
    <property type="entry name" value="PROPHAGE INTEGRASE INTD-RELATED"/>
    <property type="match status" value="1"/>
</dbReference>